<dbReference type="AlphaFoldDB" id="A0A6C2UEV5"/>
<accession>A0A6C2UEV5</accession>
<name>A0A6C2UEV5_9BACT</name>
<dbReference type="InterPro" id="IPR025737">
    <property type="entry name" value="FApF"/>
</dbReference>
<protein>
    <recommendedName>
        <fullName evidence="3">Transporter</fullName>
    </recommendedName>
</protein>
<sequence>MHKLCAELDLPKPSLLTSMLMFCIRSHNRNTCSLRAAALSLLWLAGACSAQELEPRRWNHLPTGIHVAGAGYAYTHATINFSPVLQIKDVDADIHTALAKYIQTFSVLGHSARIGVAQGYQHGRWSGDVGGEPTTIHRDGFTDSIIRFSVSLYGAPPMEGKEFAAYRAEKAKSETIMGAGLIVQLPTGEYYSNKLINLGSNRYTFRPQLGVLHSRGKFSMELTSSVWLYTDNDDFYGDTRLENDPLYVLQGHLTYSFRPGLWLGTGIGYGYGAESTLDGKNKGDKRKNLAWGGSISYPITRKVGTKLTYVGTKSQTSLGADTHTIALAASVLW</sequence>
<evidence type="ECO:0008006" key="3">
    <source>
        <dbReference type="Google" id="ProtNLM"/>
    </source>
</evidence>
<evidence type="ECO:0000313" key="1">
    <source>
        <dbReference type="EMBL" id="VGO17951.1"/>
    </source>
</evidence>
<evidence type="ECO:0000313" key="2">
    <source>
        <dbReference type="Proteomes" id="UP000346198"/>
    </source>
</evidence>
<gene>
    <name evidence="1" type="ORF">SCARR_00001</name>
</gene>
<dbReference type="Proteomes" id="UP000346198">
    <property type="component" value="Unassembled WGS sequence"/>
</dbReference>
<reference evidence="1 2" key="1">
    <citation type="submission" date="2019-04" db="EMBL/GenBank/DDBJ databases">
        <authorList>
            <person name="Van Vliet M D."/>
        </authorList>
    </citation>
    <scope>NUCLEOTIDE SEQUENCE [LARGE SCALE GENOMIC DNA]</scope>
    <source>
        <strain evidence="1 2">F21</strain>
    </source>
</reference>
<proteinExistence type="predicted"/>
<keyword evidence="2" id="KW-1185">Reference proteome</keyword>
<organism evidence="1 2">
    <name type="scientific">Pontiella sulfatireligans</name>
    <dbReference type="NCBI Taxonomy" id="2750658"/>
    <lineage>
        <taxon>Bacteria</taxon>
        <taxon>Pseudomonadati</taxon>
        <taxon>Kiritimatiellota</taxon>
        <taxon>Kiritimatiellia</taxon>
        <taxon>Kiritimatiellales</taxon>
        <taxon>Pontiellaceae</taxon>
        <taxon>Pontiella</taxon>
    </lineage>
</organism>
<dbReference type="Pfam" id="PF13557">
    <property type="entry name" value="Phenol_MetA_deg"/>
    <property type="match status" value="1"/>
</dbReference>
<dbReference type="EMBL" id="CAAHFH010000001">
    <property type="protein sequence ID" value="VGO17951.1"/>
    <property type="molecule type" value="Genomic_DNA"/>
</dbReference>